<keyword evidence="4" id="KW-0472">Membrane</keyword>
<keyword evidence="4" id="KW-1133">Transmembrane helix</keyword>
<dbReference type="Proteomes" id="UP000430345">
    <property type="component" value="Unassembled WGS sequence"/>
</dbReference>
<feature type="transmembrane region" description="Helical" evidence="4">
    <location>
        <begin position="56"/>
        <end position="83"/>
    </location>
</feature>
<proteinExistence type="predicted"/>
<evidence type="ECO:0000313" key="6">
    <source>
        <dbReference type="EMBL" id="MPQ43484.1"/>
    </source>
</evidence>
<dbReference type="Gene3D" id="1.10.287.130">
    <property type="match status" value="1"/>
</dbReference>
<evidence type="ECO:0000256" key="3">
    <source>
        <dbReference type="ARBA" id="ARBA00022777"/>
    </source>
</evidence>
<comment type="caution">
    <text evidence="6">The sequence shown here is derived from an EMBL/GenBank/DDBJ whole genome shotgun (WGS) entry which is preliminary data.</text>
</comment>
<sequence>MNIFKKYFKRNTKGNKNIKKFLLIAFVLNLIQLSLVSILIVYSGESNKLKIYSNEGYYLVYSLIILIIFNVIITLTLYCFVFYKKNDEYIKENLDNIQNLNRKLREQRHDYLNHIQVIYGLLELEEFKEAKNYIGATCC</sequence>
<evidence type="ECO:0000256" key="4">
    <source>
        <dbReference type="SAM" id="Phobius"/>
    </source>
</evidence>
<dbReference type="EMBL" id="WHJC01000072">
    <property type="protein sequence ID" value="MPQ43484.1"/>
    <property type="molecule type" value="Genomic_DNA"/>
</dbReference>
<evidence type="ECO:0000259" key="5">
    <source>
        <dbReference type="Pfam" id="PF14689"/>
    </source>
</evidence>
<protein>
    <recommendedName>
        <fullName evidence="5">SpoOB alpha-helical domain-containing protein</fullName>
    </recommendedName>
</protein>
<keyword evidence="3" id="KW-0418">Kinase</keyword>
<keyword evidence="1" id="KW-0597">Phosphoprotein</keyword>
<keyword evidence="4" id="KW-0812">Transmembrane</keyword>
<evidence type="ECO:0000256" key="1">
    <source>
        <dbReference type="ARBA" id="ARBA00022553"/>
    </source>
</evidence>
<dbReference type="AlphaFoldDB" id="A0A6I1MKI2"/>
<dbReference type="RefSeq" id="WP_152889048.1">
    <property type="nucleotide sequence ID" value="NZ_WHJC01000072.1"/>
</dbReference>
<dbReference type="SUPFAM" id="SSF55890">
    <property type="entry name" value="Sporulation response regulatory protein Spo0B"/>
    <property type="match status" value="1"/>
</dbReference>
<name>A0A6I1MKI2_9CLOT</name>
<feature type="transmembrane region" description="Helical" evidence="4">
    <location>
        <begin position="21"/>
        <end position="44"/>
    </location>
</feature>
<reference evidence="6 7" key="1">
    <citation type="submission" date="2019-10" db="EMBL/GenBank/DDBJ databases">
        <title>The Genome Sequence of Clostridium tarantellae Isolated from Fish Brain.</title>
        <authorList>
            <person name="Bano L."/>
            <person name="Kiel M."/>
            <person name="Sales G."/>
            <person name="Doxey A.C."/>
            <person name="Mansfield M.J."/>
            <person name="Schiavone M."/>
            <person name="Rossetto O."/>
            <person name="Pirazzini M."/>
            <person name="Dobrindt U."/>
            <person name="Montecucco C."/>
        </authorList>
    </citation>
    <scope>NUCLEOTIDE SEQUENCE [LARGE SCALE GENOMIC DNA]</scope>
    <source>
        <strain evidence="6 7">DSM 3997</strain>
    </source>
</reference>
<organism evidence="6 7">
    <name type="scientific">Clostridium tarantellae</name>
    <dbReference type="NCBI Taxonomy" id="39493"/>
    <lineage>
        <taxon>Bacteria</taxon>
        <taxon>Bacillati</taxon>
        <taxon>Bacillota</taxon>
        <taxon>Clostridia</taxon>
        <taxon>Eubacteriales</taxon>
        <taxon>Clostridiaceae</taxon>
        <taxon>Clostridium</taxon>
    </lineage>
</organism>
<dbReference type="GO" id="GO:0000155">
    <property type="term" value="F:phosphorelay sensor kinase activity"/>
    <property type="evidence" value="ECO:0007669"/>
    <property type="project" value="InterPro"/>
</dbReference>
<dbReference type="InterPro" id="IPR016120">
    <property type="entry name" value="Sig_transdc_His_kin_SpoOB"/>
</dbReference>
<evidence type="ECO:0000256" key="2">
    <source>
        <dbReference type="ARBA" id="ARBA00022679"/>
    </source>
</evidence>
<keyword evidence="2" id="KW-0808">Transferase</keyword>
<gene>
    <name evidence="6" type="ORF">GBZ86_06910</name>
</gene>
<accession>A0A6I1MKI2</accession>
<evidence type="ECO:0000313" key="7">
    <source>
        <dbReference type="Proteomes" id="UP000430345"/>
    </source>
</evidence>
<dbReference type="InterPro" id="IPR039506">
    <property type="entry name" value="SPOB_a"/>
</dbReference>
<dbReference type="Pfam" id="PF14689">
    <property type="entry name" value="SPOB_a"/>
    <property type="match status" value="1"/>
</dbReference>
<keyword evidence="7" id="KW-1185">Reference proteome</keyword>
<feature type="domain" description="SpoOB alpha-helical" evidence="5">
    <location>
        <begin position="92"/>
        <end position="135"/>
    </location>
</feature>
<dbReference type="OrthoDB" id="1634477at2"/>